<proteinExistence type="predicted"/>
<keyword evidence="7" id="KW-0808">Transferase</keyword>
<keyword evidence="5" id="KW-0472">Membrane</keyword>
<keyword evidence="7" id="KW-0723">Serine/threonine-protein kinase</keyword>
<dbReference type="InterPro" id="IPR003961">
    <property type="entry name" value="FN3_dom"/>
</dbReference>
<gene>
    <name evidence="7" type="ORF">BALAC2494_01392</name>
</gene>
<dbReference type="EC" id="2.7.11.1" evidence="7"/>
<feature type="region of interest" description="Disordered" evidence="4">
    <location>
        <begin position="1555"/>
        <end position="1580"/>
    </location>
</feature>
<evidence type="ECO:0000256" key="5">
    <source>
        <dbReference type="SAM" id="Phobius"/>
    </source>
</evidence>
<dbReference type="GO" id="GO:0016798">
    <property type="term" value="F:hydrolase activity, acting on glycosyl bonds"/>
    <property type="evidence" value="ECO:0007669"/>
    <property type="project" value="UniProtKB-KW"/>
</dbReference>
<keyword evidence="3" id="KW-0119">Carbohydrate metabolism</keyword>
<organism evidence="7 8">
    <name type="scientific">Bifidobacterium animalis subsp. lactis CNCM I-2494</name>
    <dbReference type="NCBI Taxonomy" id="1042403"/>
    <lineage>
        <taxon>Bacteria</taxon>
        <taxon>Bacillati</taxon>
        <taxon>Actinomycetota</taxon>
        <taxon>Actinomycetes</taxon>
        <taxon>Bifidobacteriales</taxon>
        <taxon>Bifidobacteriaceae</taxon>
        <taxon>Bifidobacterium</taxon>
    </lineage>
</organism>
<dbReference type="Pfam" id="PF00041">
    <property type="entry name" value="fn3"/>
    <property type="match status" value="1"/>
</dbReference>
<keyword evidence="5" id="KW-1133">Transmembrane helix</keyword>
<name>A0A806FQ58_BIFAN</name>
<feature type="domain" description="Fibronectin type-III" evidence="6">
    <location>
        <begin position="1572"/>
        <end position="1665"/>
    </location>
</feature>
<dbReference type="InterPro" id="IPR050964">
    <property type="entry name" value="Striated_Muscle_Regulatory"/>
</dbReference>
<keyword evidence="2" id="KW-0326">Glycosidase</keyword>
<evidence type="ECO:0000256" key="4">
    <source>
        <dbReference type="SAM" id="MobiDB-lite"/>
    </source>
</evidence>
<keyword evidence="7" id="KW-0418">Kinase</keyword>
<dbReference type="EMBL" id="CP002915">
    <property type="protein sequence ID" value="AEK30806.1"/>
    <property type="molecule type" value="Genomic_DNA"/>
</dbReference>
<evidence type="ECO:0000259" key="6">
    <source>
        <dbReference type="PROSITE" id="PS50853"/>
    </source>
</evidence>
<dbReference type="Pfam" id="PF17963">
    <property type="entry name" value="Big_9"/>
    <property type="match status" value="5"/>
</dbReference>
<dbReference type="PANTHER" id="PTHR13817:SF166">
    <property type="entry name" value="NEURONAL IGCAM-RELATED"/>
    <property type="match status" value="1"/>
</dbReference>
<dbReference type="GO" id="GO:0004674">
    <property type="term" value="F:protein serine/threonine kinase activity"/>
    <property type="evidence" value="ECO:0007669"/>
    <property type="project" value="UniProtKB-KW"/>
</dbReference>
<keyword evidence="1" id="KW-0677">Repeat</keyword>
<dbReference type="InterPro" id="IPR013783">
    <property type="entry name" value="Ig-like_fold"/>
</dbReference>
<reference evidence="7 8" key="1">
    <citation type="journal article" date="2011" name="J. Bacteriol.">
        <title>Genome Sequence of the Probiotic Strain Bifidobacterium animalis subsp. lactis CNCM I-2494.</title>
        <authorList>
            <person name="Chervaux C."/>
            <person name="Grimaldi C."/>
            <person name="Bolotin A."/>
            <person name="Quinquis B."/>
            <person name="Legrain-Raspaud S."/>
            <person name="van Hylckama Vlieg J.E."/>
            <person name="Denariaz G."/>
            <person name="Smokvina T."/>
        </authorList>
    </citation>
    <scope>NUCLEOTIDE SEQUENCE [LARGE SCALE GENOMIC DNA]</scope>
    <source>
        <strain evidence="7 8">CNCM I-2494</strain>
    </source>
</reference>
<keyword evidence="3" id="KW-0624">Polysaccharide degradation</keyword>
<dbReference type="Gene3D" id="2.60.40.10">
    <property type="entry name" value="Immunoglobulins"/>
    <property type="match status" value="2"/>
</dbReference>
<dbReference type="Proteomes" id="UP000008394">
    <property type="component" value="Chromosome"/>
</dbReference>
<dbReference type="RefSeq" id="WP_004218259.1">
    <property type="nucleotide sequence ID" value="NC_017215.1"/>
</dbReference>
<evidence type="ECO:0000256" key="1">
    <source>
        <dbReference type="ARBA" id="ARBA00022737"/>
    </source>
</evidence>
<accession>A0A806FQ58</accession>
<evidence type="ECO:0000313" key="8">
    <source>
        <dbReference type="Proteomes" id="UP000008394"/>
    </source>
</evidence>
<keyword evidence="2" id="KW-0378">Hydrolase</keyword>
<dbReference type="InterPro" id="IPR036116">
    <property type="entry name" value="FN3_sf"/>
</dbReference>
<dbReference type="GO" id="GO:0000272">
    <property type="term" value="P:polysaccharide catabolic process"/>
    <property type="evidence" value="ECO:0007669"/>
    <property type="project" value="UniProtKB-KW"/>
</dbReference>
<protein>
    <submittedName>
        <fullName evidence="7">Non-specific serine/threonine protein kinase</fullName>
        <ecNumber evidence="7">2.7.11.1</ecNumber>
    </submittedName>
</protein>
<sequence>MTESPRNSMHKFSPRRIFRGRGKTWMVPAAMLVIVLAVIAGALVMHSVSQRHLQLDDGTVWVTSQADQKAARYNVRLREPDASVTAQSPNFDIAQHGGDVILAEPQKASGIDQSTMGTADATATTSTMRTLVGGRTAAIIDADRGEVWVGKADGIAHLSPTTATATMKLGTGGRIAIAADGTVYGLDAHTAKVYTVGAGSNTAHEIVTLNEGEPIAADSFTVVDGQPVASSGNRLYFGRSHITVDGVGTLTLQAPPADTDDRSQRGWVAAAAPGALVTMPLNEGAKPAIHRTAGTGEAAQPVSVNGCVHGAWSQTARNYATVCSANGEPDMLDLQAITATANLRLRVNHRLVVLNDIANGNIWNPADSPDVIQIQWKRLDNDTSRQTSTTTDSTSSKHTFARECSTKSGQIRAVDDEFGIRAGSNTVIDPLRNDEQTDCSVLRITSVSSPENDSVKASAIYDGRFLQVSAHNPGRATFTYEIGDGRGQSSRATVTLTIAGDQNRTPTRKEQPEETEVEQGATYTMNALGGFVDPDGDPLTLVGASVENTDEATVSARPDGELVFHAGSMREGRAAVRLQVSDGRNLTEATVYFTIRPPHTLAANIDPVCRTTTPNTAVTVDLSKVVHATSADTPQLTRVDNPERTNVTMRATDMSFTFQSSEPGTYHVPYTIVQGDVEASGLARIDVEPDQEESARPVAANDVALLGADKTAIVEPLANDVDPMGGVLAVTDVRADAKSGIKAGIVGNKRVYITAQTLPSAPVSLDYTVANAQGIATGTIVVQPPALTSADSVPKASDITVPVRTGGIVSVDVLDHVSYTGASALALDRNLKTDAGKFRGLAFASSNTVRYQAPSTSGNYPLTYTVTDALGNASSAVVTFAVHDSDAESKSAPKPTDVEAQVAAGRKIRIPIRVTGIDTDGDDVQLLGLGNNAPKLGRVMETGADYLVYEAFADSVGTDTFSYAVEDWTGRRAQAQVRVGVFQSGADSGVYARDDSVTLRPGTSTTVPVLRNDIASDNSNLVLENNVQCQGIDNVKVQGGMISLTAPDHTGTAYIIYTVRNAAGVKDVGLLSVTVDPNAPIQPPSAYDYRVPASATVDKRTVNVDVSAWISNPSGSLDELAVNVDKSAAQHARATGDTTLSIDLTDEARAIAYTVTNTTHGITSTAFIHVPAYGVFPPTLRPQAPPLRVNAGETITIPLADHVRVGAGKAPMLANSESVSATKSDNDDYVVNSGTLRFTARRDYSGPASITFTVTDGSRGTNVRFVNTAVITLPITVIGNTRPAPTFAGTTVDVVAGEAATVIDLNALVSGGANEDRKPYSFTGGQSSAPFTTSLTTDGKLTVAADATATPGATQSIPITLDYGNGALHAGITVRAVPSTRPLARLNPATIRLKPGESTGIDVTQGAYNPFPQTPLSLVSANADADSTLQMQTEGTVLRLSAPPTMPAATYHVVITVMDATKTEERSVSATLTVVVQNVPGAPLLSPVAAKPEDSAVTLNWTTGSANGSPITDYLVRWQGGEQSCGNVTSCRIGNLHNGTTYTFTVRARNAIGWSPDSNAVTGRPNRAPEPPGQVQVRGGHRSVEVSWNEPDYAGSRPSSYTVQLQGPDGWTKTNTRVTALATSFEIDNNVITDSSAFSATVVANNEVGASVPSRLVSTRDVWGDPDAPQVSITQANDHEITGTVTLGNMRRAGCASIQLSHGTTSCESLRFRVPLDNAMYFKPLSVSATVHTSRRPATVATGQSNTIEPTIGIAEPSVRMEGRNDECILEWSVPRGRHDGVHVKFGSIDANREPAGSETVRLSPWERCPAGEVRTRLQGHYSPPARATSTHQYRVAPTVDANEIEVSWSQHNRDAIVMRNTGRAFTDYGQPVTITLSFSNGFTTRWNPDTDVTVRPAPGESTVPDNLRWTASITMNEDAGYAARTEEHTVQGIRRAATTRTIAWHTTPRLPAGHHSLEPHHIAKERFHDSQA</sequence>
<evidence type="ECO:0000256" key="3">
    <source>
        <dbReference type="ARBA" id="ARBA00023326"/>
    </source>
</evidence>
<evidence type="ECO:0000256" key="2">
    <source>
        <dbReference type="ARBA" id="ARBA00023295"/>
    </source>
</evidence>
<feature type="region of interest" description="Disordered" evidence="4">
    <location>
        <begin position="381"/>
        <end position="402"/>
    </location>
</feature>
<feature type="domain" description="Fibronectin type-III" evidence="6">
    <location>
        <begin position="1479"/>
        <end position="1571"/>
    </location>
</feature>
<feature type="compositionally biased region" description="Low complexity" evidence="4">
    <location>
        <begin position="384"/>
        <end position="398"/>
    </location>
</feature>
<keyword evidence="5" id="KW-0812">Transmembrane</keyword>
<dbReference type="PANTHER" id="PTHR13817">
    <property type="entry name" value="TITIN"/>
    <property type="match status" value="1"/>
</dbReference>
<dbReference type="GeneID" id="29696262"/>
<dbReference type="KEGG" id="bnm:BALAC2494_01392"/>
<dbReference type="CDD" id="cd00063">
    <property type="entry name" value="FN3"/>
    <property type="match status" value="2"/>
</dbReference>
<dbReference type="SUPFAM" id="SSF49265">
    <property type="entry name" value="Fibronectin type III"/>
    <property type="match status" value="1"/>
</dbReference>
<dbReference type="SMART" id="SM00060">
    <property type="entry name" value="FN3"/>
    <property type="match status" value="2"/>
</dbReference>
<evidence type="ECO:0000313" key="7">
    <source>
        <dbReference type="EMBL" id="AEK30806.1"/>
    </source>
</evidence>
<dbReference type="PROSITE" id="PS50853">
    <property type="entry name" value="FN3"/>
    <property type="match status" value="2"/>
</dbReference>
<feature type="transmembrane region" description="Helical" evidence="5">
    <location>
        <begin position="25"/>
        <end position="45"/>
    </location>
</feature>